<organism evidence="2 3">
    <name type="scientific">Trifolium medium</name>
    <dbReference type="NCBI Taxonomy" id="97028"/>
    <lineage>
        <taxon>Eukaryota</taxon>
        <taxon>Viridiplantae</taxon>
        <taxon>Streptophyta</taxon>
        <taxon>Embryophyta</taxon>
        <taxon>Tracheophyta</taxon>
        <taxon>Spermatophyta</taxon>
        <taxon>Magnoliopsida</taxon>
        <taxon>eudicotyledons</taxon>
        <taxon>Gunneridae</taxon>
        <taxon>Pentapetalae</taxon>
        <taxon>rosids</taxon>
        <taxon>fabids</taxon>
        <taxon>Fabales</taxon>
        <taxon>Fabaceae</taxon>
        <taxon>Papilionoideae</taxon>
        <taxon>50 kb inversion clade</taxon>
        <taxon>NPAAA clade</taxon>
        <taxon>Hologalegina</taxon>
        <taxon>IRL clade</taxon>
        <taxon>Trifolieae</taxon>
        <taxon>Trifolium</taxon>
    </lineage>
</organism>
<sequence length="75" mass="8263">NSEYFHFSRAPTGERTGGGRQQSNLEGPKAQVDQQSRKLGETSSTNTVVISYYSSVVNRRGFIHNGVWSGCHDTS</sequence>
<accession>A0A392U0Z2</accession>
<feature type="non-terminal residue" evidence="2">
    <location>
        <position position="1"/>
    </location>
</feature>
<evidence type="ECO:0000256" key="1">
    <source>
        <dbReference type="SAM" id="MobiDB-lite"/>
    </source>
</evidence>
<comment type="caution">
    <text evidence="2">The sequence shown here is derived from an EMBL/GenBank/DDBJ whole genome shotgun (WGS) entry which is preliminary data.</text>
</comment>
<dbReference type="EMBL" id="LXQA010708521">
    <property type="protein sequence ID" value="MCI67082.1"/>
    <property type="molecule type" value="Genomic_DNA"/>
</dbReference>
<name>A0A392U0Z2_9FABA</name>
<reference evidence="2 3" key="1">
    <citation type="journal article" date="2018" name="Front. Plant Sci.">
        <title>Red Clover (Trifolium pratense) and Zigzag Clover (T. medium) - A Picture of Genomic Similarities and Differences.</title>
        <authorList>
            <person name="Dluhosova J."/>
            <person name="Istvanek J."/>
            <person name="Nedelnik J."/>
            <person name="Repkova J."/>
        </authorList>
    </citation>
    <scope>NUCLEOTIDE SEQUENCE [LARGE SCALE GENOMIC DNA]</scope>
    <source>
        <strain evidence="3">cv. 10/8</strain>
        <tissue evidence="2">Leaf</tissue>
    </source>
</reference>
<feature type="region of interest" description="Disordered" evidence="1">
    <location>
        <begin position="1"/>
        <end position="43"/>
    </location>
</feature>
<keyword evidence="3" id="KW-1185">Reference proteome</keyword>
<proteinExistence type="predicted"/>
<dbReference type="AlphaFoldDB" id="A0A392U0Z2"/>
<dbReference type="Proteomes" id="UP000265520">
    <property type="component" value="Unassembled WGS sequence"/>
</dbReference>
<evidence type="ECO:0000313" key="3">
    <source>
        <dbReference type="Proteomes" id="UP000265520"/>
    </source>
</evidence>
<evidence type="ECO:0000313" key="2">
    <source>
        <dbReference type="EMBL" id="MCI67082.1"/>
    </source>
</evidence>
<protein>
    <submittedName>
        <fullName evidence="2">Uncharacterized protein</fullName>
    </submittedName>
</protein>